<feature type="domain" description="USP" evidence="2">
    <location>
        <begin position="279"/>
        <end position="583"/>
    </location>
</feature>
<dbReference type="HOGENOM" id="CLU_030851_0_0_1"/>
<dbReference type="Pfam" id="PF00443">
    <property type="entry name" value="UCH"/>
    <property type="match status" value="1"/>
</dbReference>
<evidence type="ECO:0000259" key="3">
    <source>
        <dbReference type="PROSITE" id="PS51283"/>
    </source>
</evidence>
<dbReference type="GO" id="GO:0004843">
    <property type="term" value="F:cysteine-type deubiquitinase activity"/>
    <property type="evidence" value="ECO:0000318"/>
    <property type="project" value="GO_Central"/>
</dbReference>
<dbReference type="InterPro" id="IPR050164">
    <property type="entry name" value="Peptidase_C19"/>
</dbReference>
<dbReference type="InterPro" id="IPR006615">
    <property type="entry name" value="Pept_C19_DUSP"/>
</dbReference>
<name>A0CPE0_PARTE</name>
<evidence type="ECO:0000313" key="4">
    <source>
        <dbReference type="EMBL" id="CAK72657.1"/>
    </source>
</evidence>
<evidence type="ECO:0000256" key="1">
    <source>
        <dbReference type="SAM" id="MobiDB-lite"/>
    </source>
</evidence>
<dbReference type="KEGG" id="ptm:GSPATT00009048001"/>
<dbReference type="InParanoid" id="A0CPE0"/>
<feature type="region of interest" description="Disordered" evidence="1">
    <location>
        <begin position="241"/>
        <end position="263"/>
    </location>
</feature>
<dbReference type="Gene3D" id="3.30.2230.10">
    <property type="entry name" value="DUSP-like"/>
    <property type="match status" value="1"/>
</dbReference>
<feature type="compositionally biased region" description="Polar residues" evidence="1">
    <location>
        <begin position="178"/>
        <end position="216"/>
    </location>
</feature>
<dbReference type="OrthoDB" id="420187at2759"/>
<dbReference type="SUPFAM" id="SSF54001">
    <property type="entry name" value="Cysteine proteinases"/>
    <property type="match status" value="1"/>
</dbReference>
<dbReference type="Proteomes" id="UP000000600">
    <property type="component" value="Unassembled WGS sequence"/>
</dbReference>
<dbReference type="GO" id="GO:0031647">
    <property type="term" value="P:regulation of protein stability"/>
    <property type="evidence" value="ECO:0000318"/>
    <property type="project" value="GO_Central"/>
</dbReference>
<dbReference type="RefSeq" id="XP_001440054.1">
    <property type="nucleotide sequence ID" value="XM_001440017.1"/>
</dbReference>
<dbReference type="InterPro" id="IPR028889">
    <property type="entry name" value="USP"/>
</dbReference>
<dbReference type="OMA" id="LEFTWAV"/>
<dbReference type="SUPFAM" id="SSF143791">
    <property type="entry name" value="DUSP-like"/>
    <property type="match status" value="1"/>
</dbReference>
<dbReference type="GeneID" id="5025839"/>
<dbReference type="Pfam" id="PF06337">
    <property type="entry name" value="DUSP"/>
    <property type="match status" value="1"/>
</dbReference>
<organism evidence="4 5">
    <name type="scientific">Paramecium tetraurelia</name>
    <dbReference type="NCBI Taxonomy" id="5888"/>
    <lineage>
        <taxon>Eukaryota</taxon>
        <taxon>Sar</taxon>
        <taxon>Alveolata</taxon>
        <taxon>Ciliophora</taxon>
        <taxon>Intramacronucleata</taxon>
        <taxon>Oligohymenophorea</taxon>
        <taxon>Peniculida</taxon>
        <taxon>Parameciidae</taxon>
        <taxon>Paramecium</taxon>
    </lineage>
</organism>
<dbReference type="GO" id="GO:0016579">
    <property type="term" value="P:protein deubiquitination"/>
    <property type="evidence" value="ECO:0007669"/>
    <property type="project" value="InterPro"/>
</dbReference>
<dbReference type="InterPro" id="IPR018200">
    <property type="entry name" value="USP_CS"/>
</dbReference>
<dbReference type="PANTHER" id="PTHR24006">
    <property type="entry name" value="UBIQUITIN CARBOXYL-TERMINAL HYDROLASE"/>
    <property type="match status" value="1"/>
</dbReference>
<dbReference type="PROSITE" id="PS50235">
    <property type="entry name" value="USP_3"/>
    <property type="match status" value="1"/>
</dbReference>
<dbReference type="PROSITE" id="PS00973">
    <property type="entry name" value="USP_2"/>
    <property type="match status" value="1"/>
</dbReference>
<feature type="domain" description="DUSP" evidence="3">
    <location>
        <begin position="80"/>
        <end position="174"/>
    </location>
</feature>
<dbReference type="PROSITE" id="PS51283">
    <property type="entry name" value="DUSP"/>
    <property type="match status" value="1"/>
</dbReference>
<dbReference type="InterPro" id="IPR001394">
    <property type="entry name" value="Peptidase_C19_UCH"/>
</dbReference>
<gene>
    <name evidence="4" type="ORF">GSPATT00009048001</name>
</gene>
<reference evidence="4 5" key="1">
    <citation type="journal article" date="2006" name="Nature">
        <title>Global trends of whole-genome duplications revealed by the ciliate Paramecium tetraurelia.</title>
        <authorList>
            <consortium name="Genoscope"/>
            <person name="Aury J.-M."/>
            <person name="Jaillon O."/>
            <person name="Duret L."/>
            <person name="Noel B."/>
            <person name="Jubin C."/>
            <person name="Porcel B.M."/>
            <person name="Segurens B."/>
            <person name="Daubin V."/>
            <person name="Anthouard V."/>
            <person name="Aiach N."/>
            <person name="Arnaiz O."/>
            <person name="Billaut A."/>
            <person name="Beisson J."/>
            <person name="Blanc I."/>
            <person name="Bouhouche K."/>
            <person name="Camara F."/>
            <person name="Duharcourt S."/>
            <person name="Guigo R."/>
            <person name="Gogendeau D."/>
            <person name="Katinka M."/>
            <person name="Keller A.-M."/>
            <person name="Kissmehl R."/>
            <person name="Klotz C."/>
            <person name="Koll F."/>
            <person name="Le Moue A."/>
            <person name="Lepere C."/>
            <person name="Malinsky S."/>
            <person name="Nowacki M."/>
            <person name="Nowak J.K."/>
            <person name="Plattner H."/>
            <person name="Poulain J."/>
            <person name="Ruiz F."/>
            <person name="Serrano V."/>
            <person name="Zagulski M."/>
            <person name="Dessen P."/>
            <person name="Betermier M."/>
            <person name="Weissenbach J."/>
            <person name="Scarpelli C."/>
            <person name="Schachter V."/>
            <person name="Sperling L."/>
            <person name="Meyer E."/>
            <person name="Cohen J."/>
            <person name="Wincker P."/>
        </authorList>
    </citation>
    <scope>NUCLEOTIDE SEQUENCE [LARGE SCALE GENOMIC DNA]</scope>
    <source>
        <strain evidence="4 5">Stock d4-2</strain>
    </source>
</reference>
<dbReference type="EMBL" id="CT868130">
    <property type="protein sequence ID" value="CAK72657.1"/>
    <property type="molecule type" value="Genomic_DNA"/>
</dbReference>
<evidence type="ECO:0000313" key="5">
    <source>
        <dbReference type="Proteomes" id="UP000000600"/>
    </source>
</evidence>
<dbReference type="STRING" id="5888.A0CPE0"/>
<sequence>MFCCGSKKKKSKKSAKPEEPSTNSDTHSLKKEEESQKVYVPPPAPVKQIDQVFIKINSNQEMLRQMKQIKDLREQGQFERSVQYEQSYITQLINKENVQQQYALEFTWAVNYTNHLKGKPGIGQINNSKLVGPNQQLKSGLKQDGDYVALNEQAWVFIQQMYGGGPELKIMPPPKPESQAQPNNTQSKPPRQPQSSVNNTQSKPPIQQSSMRQTQTNSRFIQQNPMAQTISVMATPKSVDRQVSQIVQSQSRNDSAQNSRKVHQEQKITYTSQGQIPIIGLSNPRYYCYLNSALQVLLSIDSLTEGILAIQPKYGQKFLTAYQELLRSIKKTGSYSSIAAKSVWDACSGKFQFNQQQDSHEFLLFFLGKIQEELVGKYKNKQEFNSAEQAWSDYTSKNQDIIDLIFAGQSTSQSYCKSCNQVCEGYDPIWDLSLSINKSYTGIDLMDCLKSYYREEVINDTWKCDKCKKSNKSVKRRMFISQTPRYLIIQFKRFTTFPTSQKINDSISYPEKLDIQEFCSKGLQTQYKLKALITHMGQINGGHYKAYAERYDNWYLFDDENVSKINGKQLSDRSAYVLLYEKY</sequence>
<accession>A0CPE0</accession>
<dbReference type="eggNOG" id="KOG1868">
    <property type="taxonomic scope" value="Eukaryota"/>
</dbReference>
<feature type="region of interest" description="Disordered" evidence="1">
    <location>
        <begin position="167"/>
        <end position="216"/>
    </location>
</feature>
<dbReference type="CDD" id="cd02257">
    <property type="entry name" value="Peptidase_C19"/>
    <property type="match status" value="1"/>
</dbReference>
<dbReference type="GO" id="GO:0005634">
    <property type="term" value="C:nucleus"/>
    <property type="evidence" value="ECO:0000318"/>
    <property type="project" value="GO_Central"/>
</dbReference>
<dbReference type="Gene3D" id="3.90.70.10">
    <property type="entry name" value="Cysteine proteinases"/>
    <property type="match status" value="1"/>
</dbReference>
<proteinExistence type="predicted"/>
<dbReference type="GO" id="GO:0005829">
    <property type="term" value="C:cytosol"/>
    <property type="evidence" value="ECO:0000318"/>
    <property type="project" value="GO_Central"/>
</dbReference>
<dbReference type="InterPro" id="IPR038765">
    <property type="entry name" value="Papain-like_cys_pep_sf"/>
</dbReference>
<dbReference type="AlphaFoldDB" id="A0CPE0"/>
<evidence type="ECO:0000259" key="2">
    <source>
        <dbReference type="PROSITE" id="PS50235"/>
    </source>
</evidence>
<feature type="compositionally biased region" description="Basic and acidic residues" evidence="1">
    <location>
        <begin position="27"/>
        <end position="36"/>
    </location>
</feature>
<dbReference type="FunFam" id="3.90.70.10:FF:000150">
    <property type="entry name" value="Uncharacterized protein"/>
    <property type="match status" value="1"/>
</dbReference>
<keyword evidence="5" id="KW-1185">Reference proteome</keyword>
<dbReference type="PANTHER" id="PTHR24006:SF827">
    <property type="entry name" value="UBIQUITIN CARBOXYL-TERMINAL HYDROLASE 34"/>
    <property type="match status" value="1"/>
</dbReference>
<feature type="compositionally biased region" description="Low complexity" evidence="1">
    <location>
        <begin position="241"/>
        <end position="251"/>
    </location>
</feature>
<protein>
    <submittedName>
        <fullName evidence="4">Uncharacterized protein</fullName>
    </submittedName>
</protein>
<feature type="compositionally biased region" description="Basic residues" evidence="1">
    <location>
        <begin position="1"/>
        <end position="14"/>
    </location>
</feature>
<dbReference type="InterPro" id="IPR035927">
    <property type="entry name" value="DUSP-like_sf"/>
</dbReference>
<feature type="region of interest" description="Disordered" evidence="1">
    <location>
        <begin position="1"/>
        <end position="41"/>
    </location>
</feature>